<dbReference type="EMBL" id="CP031146">
    <property type="protein sequence ID" value="AXM95537.1"/>
    <property type="molecule type" value="Genomic_DNA"/>
</dbReference>
<dbReference type="InterPro" id="IPR013405">
    <property type="entry name" value="T3SS_LcrR"/>
</dbReference>
<dbReference type="InterPro" id="IPR022797">
    <property type="entry name" value="LcrR/CesD2"/>
</dbReference>
<sequence>MSAGLIKDWLAAQGYEVSPAFWAETTFQLGWQFTHLGCRVSWRCDGLRVWIVMVRRGDKRDGLANPFAALYLLANAVLSALGPGATLYGNVDVLAGSPLRAARLAHFYRRWTGAAEVSPGWFELDVSQVVSLRVMRKR</sequence>
<dbReference type="AlphaFoldDB" id="A0AAD0QW88"/>
<gene>
    <name evidence="1" type="ORF">DVB73_06845</name>
</gene>
<evidence type="ECO:0000313" key="1">
    <source>
        <dbReference type="EMBL" id="AXM95537.1"/>
    </source>
</evidence>
<dbReference type="Proteomes" id="UP000256503">
    <property type="component" value="Chromosome"/>
</dbReference>
<proteinExistence type="predicted"/>
<reference evidence="1 2" key="1">
    <citation type="submission" date="2018-07" db="EMBL/GenBank/DDBJ databases">
        <title>Complete genome sequence of a Pseudomonas plecoglossicida strain pathogenic to the marine fish, Larimichthys crocea.</title>
        <authorList>
            <person name="Tao Z."/>
        </authorList>
    </citation>
    <scope>NUCLEOTIDE SEQUENCE [LARGE SCALE GENOMIC DNA]</scope>
    <source>
        <strain evidence="1 2">XSDHY-P</strain>
    </source>
</reference>
<dbReference type="Pfam" id="PF09621">
    <property type="entry name" value="LcrR"/>
    <property type="match status" value="1"/>
</dbReference>
<organism evidence="1 2">
    <name type="scientific">Pseudomonas plecoglossicida</name>
    <dbReference type="NCBI Taxonomy" id="70775"/>
    <lineage>
        <taxon>Bacteria</taxon>
        <taxon>Pseudomonadati</taxon>
        <taxon>Pseudomonadota</taxon>
        <taxon>Gammaproteobacteria</taxon>
        <taxon>Pseudomonadales</taxon>
        <taxon>Pseudomonadaceae</taxon>
        <taxon>Pseudomonas</taxon>
    </lineage>
</organism>
<dbReference type="NCBIfam" id="TIGR02572">
    <property type="entry name" value="LcrR"/>
    <property type="match status" value="1"/>
</dbReference>
<name>A0AAD0QW88_PSEDL</name>
<evidence type="ECO:0000313" key="2">
    <source>
        <dbReference type="Proteomes" id="UP000256503"/>
    </source>
</evidence>
<protein>
    <submittedName>
        <fullName evidence="1">Type III secretion system regulator LcrR</fullName>
    </submittedName>
</protein>
<accession>A0AAD0QW88</accession>